<organism evidence="1 2">
    <name type="scientific">Gossypium anomalum</name>
    <dbReference type="NCBI Taxonomy" id="47600"/>
    <lineage>
        <taxon>Eukaryota</taxon>
        <taxon>Viridiplantae</taxon>
        <taxon>Streptophyta</taxon>
        <taxon>Embryophyta</taxon>
        <taxon>Tracheophyta</taxon>
        <taxon>Spermatophyta</taxon>
        <taxon>Magnoliopsida</taxon>
        <taxon>eudicotyledons</taxon>
        <taxon>Gunneridae</taxon>
        <taxon>Pentapetalae</taxon>
        <taxon>rosids</taxon>
        <taxon>malvids</taxon>
        <taxon>Malvales</taxon>
        <taxon>Malvaceae</taxon>
        <taxon>Malvoideae</taxon>
        <taxon>Gossypium</taxon>
    </lineage>
</organism>
<gene>
    <name evidence="1" type="ORF">CXB51_029924</name>
</gene>
<reference evidence="1 2" key="1">
    <citation type="journal article" date="2021" name="bioRxiv">
        <title>The Gossypium anomalum genome as a resource for cotton improvement and evolutionary analysis of hybrid incompatibility.</title>
        <authorList>
            <person name="Grover C.E."/>
            <person name="Yuan D."/>
            <person name="Arick M.A."/>
            <person name="Miller E.R."/>
            <person name="Hu G."/>
            <person name="Peterson D.G."/>
            <person name="Wendel J.F."/>
            <person name="Udall J.A."/>
        </authorList>
    </citation>
    <scope>NUCLEOTIDE SEQUENCE [LARGE SCALE GENOMIC DNA]</scope>
    <source>
        <strain evidence="1">JFW-Udall</strain>
        <tissue evidence="1">Leaf</tissue>
    </source>
</reference>
<sequence>MITDLRFRDNASNSIPALVISSSSPQKLTPILLAMSFCSLAILISLDTVVQITILNLPIPSTSRLFIHFIMLVFPTPPIPQTPICRTSSSIKHCQISSSQAFAPSPEKVVFDKTCPIH</sequence>
<protein>
    <submittedName>
        <fullName evidence="1">Uncharacterized protein</fullName>
    </submittedName>
</protein>
<dbReference type="AlphaFoldDB" id="A0A8J5YG01"/>
<proteinExistence type="predicted"/>
<dbReference type="Proteomes" id="UP000701853">
    <property type="component" value="Chromosome 11"/>
</dbReference>
<evidence type="ECO:0000313" key="2">
    <source>
        <dbReference type="Proteomes" id="UP000701853"/>
    </source>
</evidence>
<accession>A0A8J5YG01</accession>
<keyword evidence="2" id="KW-1185">Reference proteome</keyword>
<dbReference type="EMBL" id="JAHUZN010000011">
    <property type="protein sequence ID" value="KAG8479416.1"/>
    <property type="molecule type" value="Genomic_DNA"/>
</dbReference>
<name>A0A8J5YG01_9ROSI</name>
<comment type="caution">
    <text evidence="1">The sequence shown here is derived from an EMBL/GenBank/DDBJ whole genome shotgun (WGS) entry which is preliminary data.</text>
</comment>
<evidence type="ECO:0000313" key="1">
    <source>
        <dbReference type="EMBL" id="KAG8479416.1"/>
    </source>
</evidence>